<evidence type="ECO:0000313" key="2">
    <source>
        <dbReference type="Proteomes" id="UP000236893"/>
    </source>
</evidence>
<sequence length="193" mass="21705">MKLVETVRTIYKELFILNISHSGYSANGTVQLADELQIIPDSQTRIHFNNYTMSSRFINNQLICFMRCNLFAPPATDPKIPFLPFDDETRLRFYITGNTSFLRKTDIAVTGAKQLYYFSNRFNAASGMFISNTAGDINNSDLRSVSLLAPEQACLAIVDVFSSGAVNANYELFTGAAHQLKSPEYKIQFKSKI</sequence>
<keyword evidence="2" id="KW-1185">Reference proteome</keyword>
<comment type="caution">
    <text evidence="1">The sequence shown here is derived from an EMBL/GenBank/DDBJ whole genome shotgun (WGS) entry which is preliminary data.</text>
</comment>
<organism evidence="1 2">
    <name type="scientific">Solitalea longa</name>
    <dbReference type="NCBI Taxonomy" id="2079460"/>
    <lineage>
        <taxon>Bacteria</taxon>
        <taxon>Pseudomonadati</taxon>
        <taxon>Bacteroidota</taxon>
        <taxon>Sphingobacteriia</taxon>
        <taxon>Sphingobacteriales</taxon>
        <taxon>Sphingobacteriaceae</taxon>
        <taxon>Solitalea</taxon>
    </lineage>
</organism>
<dbReference type="AlphaFoldDB" id="A0A2S5A437"/>
<gene>
    <name evidence="1" type="ORF">C3K47_05900</name>
</gene>
<name>A0A2S5A437_9SPHI</name>
<accession>A0A2S5A437</accession>
<evidence type="ECO:0000313" key="1">
    <source>
        <dbReference type="EMBL" id="POY37296.1"/>
    </source>
</evidence>
<reference evidence="1 2" key="1">
    <citation type="submission" date="2018-01" db="EMBL/GenBank/DDBJ databases">
        <authorList>
            <person name="Gaut B.S."/>
            <person name="Morton B.R."/>
            <person name="Clegg M.T."/>
            <person name="Duvall M.R."/>
        </authorList>
    </citation>
    <scope>NUCLEOTIDE SEQUENCE [LARGE SCALE GENOMIC DNA]</scope>
    <source>
        <strain evidence="1 2">HR-AV</strain>
    </source>
</reference>
<proteinExistence type="predicted"/>
<dbReference type="Proteomes" id="UP000236893">
    <property type="component" value="Unassembled WGS sequence"/>
</dbReference>
<dbReference type="RefSeq" id="WP_103788203.1">
    <property type="nucleotide sequence ID" value="NZ_PQVF01000004.1"/>
</dbReference>
<protein>
    <submittedName>
        <fullName evidence="1">Uncharacterized protein</fullName>
    </submittedName>
</protein>
<dbReference type="EMBL" id="PQVF01000004">
    <property type="protein sequence ID" value="POY37296.1"/>
    <property type="molecule type" value="Genomic_DNA"/>
</dbReference>